<feature type="region of interest" description="Disordered" evidence="2">
    <location>
        <begin position="366"/>
        <end position="402"/>
    </location>
</feature>
<dbReference type="Proteomes" id="UP000224006">
    <property type="component" value="Unassembled WGS sequence"/>
</dbReference>
<feature type="compositionally biased region" description="Low complexity" evidence="2">
    <location>
        <begin position="987"/>
        <end position="1000"/>
    </location>
</feature>
<organism evidence="3 4">
    <name type="scientific">Besnoitia besnoiti</name>
    <name type="common">Apicomplexan protozoan</name>
    <dbReference type="NCBI Taxonomy" id="94643"/>
    <lineage>
        <taxon>Eukaryota</taxon>
        <taxon>Sar</taxon>
        <taxon>Alveolata</taxon>
        <taxon>Apicomplexa</taxon>
        <taxon>Conoidasida</taxon>
        <taxon>Coccidia</taxon>
        <taxon>Eucoccidiorida</taxon>
        <taxon>Eimeriorina</taxon>
        <taxon>Sarcocystidae</taxon>
        <taxon>Besnoitia</taxon>
    </lineage>
</organism>
<dbReference type="GO" id="GO:0006383">
    <property type="term" value="P:transcription by RNA polymerase III"/>
    <property type="evidence" value="ECO:0007669"/>
    <property type="project" value="InterPro"/>
</dbReference>
<sequence>MEVAAFSVGPRSSSPSARLQARAGLRPLPARARKGRRRNASEEVRSCVANSGEEAEKAGTRDEESLEDLEDDYEDEGEGDEDDSEHEEDEEEEEGQQSRGRTKGKNGARSARRVASGGSRRRRGKQPTREDDPEMNIEDDDDLFGGAFTSEPEDFNDSDWLQEEDTDDIRSESSIAESEMEDYFMRDEEDGDDAPAASSQGARRTKGRRKRARAEPFSGAKSQRKRRRKRTAATPSEMPAALKKLMGEATDLYLNGEFDRAVQVLEDIVRQAPGLHDPFHLLGLIYEEAYGDKRRAVDFYLLAAHLVVPGDPELWRYIGSMSLQLNNLPQAIYCFRRCLRSANNARLSAACSAGFHPGVHLLPRLGAGDTDQGGSEEDDDKDDAGPRKKERKRRRKGGKHASMEEEVAFSLASCYQQTGDHSRAVSLLYALLSLRPRDFLLSREIARSLHHLRRAVEARDILEAAVLPLLPAQLRDQIAHQAAEPPPVAAASSASFATPVEQVGSTAADAKTREPQHAREERSQGDAQPATSGGGAGDGLQRAEGVADTDELLPLHWEGRMTLDPLQLDCVNLLAEVYRHLHDHRRCFLLLRFVTRGWLASQLPVDLLVKRAAAELFVGAKTHSADVAESLLRTAAARGSSHVGASPSGALAAASLSSPSSPSDSASGDPEKDAAGDARSAACAEKTPQDGAISAEYVDLFLTLADAWEHAGELRRSLELYKAVQKLPEVATDTSVALQTANCLVKLGELKGAAEFLQGWLARSEARRQQTAGVRDAEVRLLLCDVLKQLGQDLEADYTLLTISYKHLREKDRLPRAWSNADRERDLFDLRSQLEALLSRPSTPGCLVSLSFPTPGGLPHAPSSVSSAANPLSSLAAASASASLSPSSVSSSWASVAHASSLDPPSSSAALPGTVASAASDDANAHAVSSRFLALVQECELDACRVLRQACRKRVEMAQDPDAERFFSPSLPLGLAQESYRALASPKAADAGGSAGSALSADEERLEGEGAKDEAGNAQGFFSLLNMNKRGGLGGGGAASNGSRVKDPHKALQHYKIKQHLGLRSIEDFIGLRGYFDFLCSGMELLRRQGRYEEAVSLLESVLGNWRQKRPDGNDAQKRQIKEALEILSISLSVEGRLSRTALASLRHLLQRRAGSKRYRKTWKALLEVYGRLLFTGSLAQQAYNALAAAKEKDLLLENRSWAIRQLLQRPHNDALTLVVGHFCMLSSRWRFAVAEYTRAHCLRPWDALPCLCLAVAYLCLSTSNKIQNKHDSVLRGFAILGRYCQLRRGSSTEVEACSEASTTSSEARRVFTAETVFNLARAYHHVNLLHLAVPLYIKCLHLLDTQPEEGERGTPSRMFSMFSGKSPSRTPQSENESPSGGASGSRSGDVPPPDADATNECQDAWRLDKSQIQKCAALNLIAIWRNQRGLAQARAVASRYLVWDE</sequence>
<feature type="compositionally biased region" description="Basic residues" evidence="2">
    <location>
        <begin position="203"/>
        <end position="212"/>
    </location>
</feature>
<feature type="region of interest" description="Disordered" evidence="2">
    <location>
        <begin position="651"/>
        <end position="687"/>
    </location>
</feature>
<feature type="compositionally biased region" description="Acidic residues" evidence="2">
    <location>
        <begin position="64"/>
        <end position="95"/>
    </location>
</feature>
<evidence type="ECO:0000313" key="4">
    <source>
        <dbReference type="Proteomes" id="UP000224006"/>
    </source>
</evidence>
<dbReference type="PANTHER" id="PTHR23082">
    <property type="entry name" value="TRANSCRIPTION INITIATION FACTOR IIIC TFIIIC , POLYPEPTIDE 3-RELATED"/>
    <property type="match status" value="1"/>
</dbReference>
<dbReference type="Gene3D" id="1.25.40.10">
    <property type="entry name" value="Tetratricopeptide repeat domain"/>
    <property type="match status" value="3"/>
</dbReference>
<feature type="compositionally biased region" description="Basic residues" evidence="2">
    <location>
        <begin position="100"/>
        <end position="112"/>
    </location>
</feature>
<dbReference type="InterPro" id="IPR011990">
    <property type="entry name" value="TPR-like_helical_dom_sf"/>
</dbReference>
<dbReference type="EMBL" id="NWUJ01000007">
    <property type="protein sequence ID" value="PFH34355.1"/>
    <property type="molecule type" value="Genomic_DNA"/>
</dbReference>
<feature type="compositionally biased region" description="Acidic residues" evidence="2">
    <location>
        <begin position="151"/>
        <end position="167"/>
    </location>
</feature>
<accession>A0A2A9M8Q7</accession>
<proteinExistence type="predicted"/>
<dbReference type="PROSITE" id="PS50005">
    <property type="entry name" value="TPR"/>
    <property type="match status" value="1"/>
</dbReference>
<feature type="region of interest" description="Disordered" evidence="2">
    <location>
        <begin position="501"/>
        <end position="542"/>
    </location>
</feature>
<dbReference type="InterPro" id="IPR019734">
    <property type="entry name" value="TPR_rpt"/>
</dbReference>
<feature type="compositionally biased region" description="Polar residues" evidence="2">
    <location>
        <begin position="1364"/>
        <end position="1377"/>
    </location>
</feature>
<feature type="compositionally biased region" description="Basic residues" evidence="2">
    <location>
        <begin position="222"/>
        <end position="231"/>
    </location>
</feature>
<feature type="repeat" description="TPR" evidence="1">
    <location>
        <begin position="405"/>
        <end position="438"/>
    </location>
</feature>
<evidence type="ECO:0000256" key="1">
    <source>
        <dbReference type="PROSITE-ProRule" id="PRU00339"/>
    </source>
</evidence>
<comment type="caution">
    <text evidence="3">The sequence shown here is derived from an EMBL/GenBank/DDBJ whole genome shotgun (WGS) entry which is preliminary data.</text>
</comment>
<feature type="region of interest" description="Disordered" evidence="2">
    <location>
        <begin position="1350"/>
        <end position="1400"/>
    </location>
</feature>
<keyword evidence="1" id="KW-0802">TPR repeat</keyword>
<dbReference type="SMART" id="SM00028">
    <property type="entry name" value="TPR"/>
    <property type="match status" value="4"/>
</dbReference>
<feature type="compositionally biased region" description="Basic and acidic residues" evidence="2">
    <location>
        <begin position="54"/>
        <end position="63"/>
    </location>
</feature>
<reference evidence="3 4" key="1">
    <citation type="submission" date="2017-09" db="EMBL/GenBank/DDBJ databases">
        <title>Genome sequencing of Besnoitia besnoiti strain Bb-Ger1.</title>
        <authorList>
            <person name="Schares G."/>
            <person name="Venepally P."/>
            <person name="Lorenzi H.A."/>
        </authorList>
    </citation>
    <scope>NUCLEOTIDE SEQUENCE [LARGE SCALE GENOMIC DNA]</scope>
    <source>
        <strain evidence="3 4">Bb-Ger1</strain>
    </source>
</reference>
<feature type="compositionally biased region" description="Basic and acidic residues" evidence="2">
    <location>
        <begin position="510"/>
        <end position="524"/>
    </location>
</feature>
<dbReference type="PANTHER" id="PTHR23082:SF0">
    <property type="entry name" value="GENERAL TRANSCRIPTION FACTOR 3C POLYPEPTIDE 3"/>
    <property type="match status" value="1"/>
</dbReference>
<feature type="compositionally biased region" description="Acidic residues" evidence="2">
    <location>
        <begin position="178"/>
        <end position="193"/>
    </location>
</feature>
<feature type="compositionally biased region" description="Low complexity" evidence="2">
    <location>
        <begin position="17"/>
        <end position="30"/>
    </location>
</feature>
<dbReference type="STRING" id="94643.A0A2A9M8Q7"/>
<name>A0A2A9M8Q7_BESBE</name>
<dbReference type="RefSeq" id="XP_029218364.1">
    <property type="nucleotide sequence ID" value="XM_029365880.1"/>
</dbReference>
<dbReference type="InterPro" id="IPR039340">
    <property type="entry name" value="Tfc4/TFIIIC-102/Sfc4"/>
</dbReference>
<dbReference type="KEGG" id="bbes:BESB_075070"/>
<dbReference type="OrthoDB" id="9991317at2759"/>
<evidence type="ECO:0000256" key="2">
    <source>
        <dbReference type="SAM" id="MobiDB-lite"/>
    </source>
</evidence>
<keyword evidence="4" id="KW-1185">Reference proteome</keyword>
<feature type="compositionally biased region" description="Basic residues" evidence="2">
    <location>
        <begin position="388"/>
        <end position="399"/>
    </location>
</feature>
<feature type="compositionally biased region" description="Low complexity" evidence="2">
    <location>
        <begin position="651"/>
        <end position="668"/>
    </location>
</feature>
<protein>
    <submittedName>
        <fullName evidence="3">General transcription factor IIIC polypeptide 3 GTF3C3</fullName>
    </submittedName>
</protein>
<gene>
    <name evidence="3" type="ORF">BESB_075070</name>
</gene>
<feature type="region of interest" description="Disordered" evidence="2">
    <location>
        <begin position="1"/>
        <end position="237"/>
    </location>
</feature>
<dbReference type="GeneID" id="40312433"/>
<dbReference type="SUPFAM" id="SSF48452">
    <property type="entry name" value="TPR-like"/>
    <property type="match status" value="1"/>
</dbReference>
<feature type="compositionally biased region" description="Acidic residues" evidence="2">
    <location>
        <begin position="131"/>
        <end position="143"/>
    </location>
</feature>
<feature type="region of interest" description="Disordered" evidence="2">
    <location>
        <begin position="987"/>
        <end position="1012"/>
    </location>
</feature>
<dbReference type="GO" id="GO:0000127">
    <property type="term" value="C:transcription factor TFIIIC complex"/>
    <property type="evidence" value="ECO:0007669"/>
    <property type="project" value="TreeGrafter"/>
</dbReference>
<dbReference type="VEuPathDB" id="ToxoDB:BESB_075070"/>
<feature type="compositionally biased region" description="Low complexity" evidence="2">
    <location>
        <begin position="1378"/>
        <end position="1389"/>
    </location>
</feature>
<evidence type="ECO:0000313" key="3">
    <source>
        <dbReference type="EMBL" id="PFH34355.1"/>
    </source>
</evidence>